<sequence>MNLIRKQISLWFDISLLTSIFSSLLPQCTLLLSKMISAGLEHRTSENCPLGHFPCGNMSICLPQVLHCNGQNDCPNGADEDNCGDNSGWADLFDQTFKRVYPQDLATDCQMEQYPDLCQCINTDIHCVHVSLRSIPQVSANVTSLSLKSNKIHVLPNEAFIKYIKLQRLFLQDNCIDTVSIHAFSGLYKLQKLSLSQNCISFLSPGVFSDLHKLKWLILDDNPITTITANTFAGLSSLFFLSMVNTSLEQLPDSRLLSASLLLNINITTCLILNSKDAGSRSLRANLIKSLPENTFQSLLMMGDLDLSSNLIKELPVSIFKDLPSLQILNLSQNPLDHIHPGQFNHLIQLQSLGLEGVEIPNIQTSMFHPMDNLSYIYFKKFQYCSYTPHVRKCKPNSDGLSSFEDLLANVVLRVSVWVMAFITCFGNLFVIGMRTVLRAENNLHALCIKVLCCEYQRCRLPDGGLSVFRGSL</sequence>
<evidence type="ECO:0000256" key="11">
    <source>
        <dbReference type="SAM" id="Phobius"/>
    </source>
</evidence>
<dbReference type="Pfam" id="PF00057">
    <property type="entry name" value="Ldl_recept_a"/>
    <property type="match status" value="1"/>
</dbReference>
<proteinExistence type="predicted"/>
<dbReference type="GO" id="GO:0009755">
    <property type="term" value="P:hormone-mediated signaling pathway"/>
    <property type="evidence" value="ECO:0007669"/>
    <property type="project" value="TreeGrafter"/>
</dbReference>
<evidence type="ECO:0000256" key="6">
    <source>
        <dbReference type="ARBA" id="ARBA00023157"/>
    </source>
</evidence>
<keyword evidence="5" id="KW-0297">G-protein coupled receptor</keyword>
<evidence type="ECO:0000256" key="8">
    <source>
        <dbReference type="ARBA" id="ARBA00023180"/>
    </source>
</evidence>
<dbReference type="PROSITE" id="PS51450">
    <property type="entry name" value="LRR"/>
    <property type="match status" value="1"/>
</dbReference>
<evidence type="ECO:0000256" key="4">
    <source>
        <dbReference type="ARBA" id="ARBA00022737"/>
    </source>
</evidence>
<comment type="subcellular location">
    <subcellularLocation>
        <location evidence="1">Cell membrane</location>
        <topology evidence="1">Multi-pass membrane protein</topology>
    </subcellularLocation>
</comment>
<dbReference type="SMART" id="SM00369">
    <property type="entry name" value="LRR_TYP"/>
    <property type="match status" value="7"/>
</dbReference>
<dbReference type="PROSITE" id="PS50068">
    <property type="entry name" value="LDLRA_2"/>
    <property type="match status" value="1"/>
</dbReference>
<keyword evidence="3" id="KW-0433">Leucine-rich repeat</keyword>
<dbReference type="FunFam" id="4.10.400.10:FF:000014">
    <property type="entry name" value="Relaxin family peptide receptor 1"/>
    <property type="match status" value="1"/>
</dbReference>
<keyword evidence="11" id="KW-1133">Transmembrane helix</keyword>
<organism evidence="12 13">
    <name type="scientific">Sinocyclocheilus grahami</name>
    <name type="common">Dianchi golden-line fish</name>
    <name type="synonym">Barbus grahami</name>
    <dbReference type="NCBI Taxonomy" id="75366"/>
    <lineage>
        <taxon>Eukaryota</taxon>
        <taxon>Metazoa</taxon>
        <taxon>Chordata</taxon>
        <taxon>Craniata</taxon>
        <taxon>Vertebrata</taxon>
        <taxon>Euteleostomi</taxon>
        <taxon>Actinopterygii</taxon>
        <taxon>Neopterygii</taxon>
        <taxon>Teleostei</taxon>
        <taxon>Ostariophysi</taxon>
        <taxon>Cypriniformes</taxon>
        <taxon>Cyprinidae</taxon>
        <taxon>Cyprininae</taxon>
        <taxon>Sinocyclocheilus</taxon>
    </lineage>
</organism>
<dbReference type="Gene3D" id="4.10.400.10">
    <property type="entry name" value="Low-density Lipoprotein Receptor"/>
    <property type="match status" value="1"/>
</dbReference>
<dbReference type="PRINTS" id="PR01739">
    <property type="entry name" value="RELAXINR"/>
</dbReference>
<gene>
    <name evidence="12" type="primary">rxfp2</name>
</gene>
<dbReference type="Proteomes" id="UP000472262">
    <property type="component" value="Unassembled WGS sequence"/>
</dbReference>
<keyword evidence="11" id="KW-0472">Membrane</keyword>
<keyword evidence="7" id="KW-0675">Receptor</keyword>
<evidence type="ECO:0008006" key="14">
    <source>
        <dbReference type="Google" id="ProtNLM"/>
    </source>
</evidence>
<evidence type="ECO:0000256" key="5">
    <source>
        <dbReference type="ARBA" id="ARBA00023040"/>
    </source>
</evidence>
<dbReference type="InterPro" id="IPR032675">
    <property type="entry name" value="LRR_dom_sf"/>
</dbReference>
<evidence type="ECO:0000256" key="1">
    <source>
        <dbReference type="ARBA" id="ARBA00004651"/>
    </source>
</evidence>
<dbReference type="GO" id="GO:0005886">
    <property type="term" value="C:plasma membrane"/>
    <property type="evidence" value="ECO:0007669"/>
    <property type="project" value="UniProtKB-SubCell"/>
</dbReference>
<evidence type="ECO:0000256" key="9">
    <source>
        <dbReference type="ARBA" id="ARBA00023224"/>
    </source>
</evidence>
<dbReference type="SUPFAM" id="SSF52058">
    <property type="entry name" value="L domain-like"/>
    <property type="match status" value="1"/>
</dbReference>
<keyword evidence="4" id="KW-0677">Repeat</keyword>
<dbReference type="InterPro" id="IPR036055">
    <property type="entry name" value="LDL_receptor-like_sf"/>
</dbReference>
<name>A0A672MC62_SINGR</name>
<dbReference type="FunFam" id="3.80.10.10:FF:000207">
    <property type="entry name" value="Relaxin family peptide receptor 2"/>
    <property type="match status" value="1"/>
</dbReference>
<dbReference type="InterPro" id="IPR001611">
    <property type="entry name" value="Leu-rich_rpt"/>
</dbReference>
<dbReference type="FunFam" id="3.80.10.10:FF:000434">
    <property type="entry name" value="Relaxin family peptide receptor 1"/>
    <property type="match status" value="1"/>
</dbReference>
<accession>A0A672MC62</accession>
<evidence type="ECO:0000256" key="7">
    <source>
        <dbReference type="ARBA" id="ARBA00023170"/>
    </source>
</evidence>
<keyword evidence="2" id="KW-1003">Cell membrane</keyword>
<keyword evidence="13" id="KW-1185">Reference proteome</keyword>
<keyword evidence="11" id="KW-0812">Transmembrane</keyword>
<keyword evidence="8" id="KW-0325">Glycoprotein</keyword>
<dbReference type="Gene3D" id="3.80.10.10">
    <property type="entry name" value="Ribonuclease Inhibitor"/>
    <property type="match status" value="2"/>
</dbReference>
<dbReference type="PANTHER" id="PTHR24372">
    <property type="entry name" value="GLYCOPROTEIN HORMONE RECEPTOR"/>
    <property type="match status" value="1"/>
</dbReference>
<dbReference type="InterPro" id="IPR008112">
    <property type="entry name" value="Relaxin_rcpt"/>
</dbReference>
<dbReference type="GO" id="GO:0007189">
    <property type="term" value="P:adenylate cyclase-activating G protein-coupled receptor signaling pathway"/>
    <property type="evidence" value="ECO:0007669"/>
    <property type="project" value="TreeGrafter"/>
</dbReference>
<dbReference type="InterPro" id="IPR003591">
    <property type="entry name" value="Leu-rich_rpt_typical-subtyp"/>
</dbReference>
<reference evidence="12" key="2">
    <citation type="submission" date="2025-09" db="UniProtKB">
        <authorList>
            <consortium name="Ensembl"/>
        </authorList>
    </citation>
    <scope>IDENTIFICATION</scope>
</reference>
<evidence type="ECO:0000256" key="10">
    <source>
        <dbReference type="PROSITE-ProRule" id="PRU00124"/>
    </source>
</evidence>
<dbReference type="PROSITE" id="PS01209">
    <property type="entry name" value="LDLRA_1"/>
    <property type="match status" value="1"/>
</dbReference>
<keyword evidence="9" id="KW-0807">Transducer</keyword>
<dbReference type="CDD" id="cd00112">
    <property type="entry name" value="LDLa"/>
    <property type="match status" value="1"/>
</dbReference>
<evidence type="ECO:0000313" key="13">
    <source>
        <dbReference type="Proteomes" id="UP000472262"/>
    </source>
</evidence>
<dbReference type="InterPro" id="IPR023415">
    <property type="entry name" value="LDLR_class-A_CS"/>
</dbReference>
<dbReference type="AlphaFoldDB" id="A0A672MC62"/>
<evidence type="ECO:0000313" key="12">
    <source>
        <dbReference type="Ensembl" id="ENSSGRP00000034317.1"/>
    </source>
</evidence>
<feature type="disulfide bond" evidence="10">
    <location>
        <begin position="68"/>
        <end position="83"/>
    </location>
</feature>
<feature type="transmembrane region" description="Helical" evidence="11">
    <location>
        <begin position="411"/>
        <end position="432"/>
    </location>
</feature>
<dbReference type="Ensembl" id="ENSSGRT00000036835.1">
    <property type="protein sequence ID" value="ENSSGRP00000034317.1"/>
    <property type="gene ID" value="ENSSGRG00000019047.1"/>
</dbReference>
<dbReference type="Pfam" id="PF13855">
    <property type="entry name" value="LRR_8"/>
    <property type="match status" value="2"/>
</dbReference>
<dbReference type="InterPro" id="IPR002172">
    <property type="entry name" value="LDrepeatLR_classA_rpt"/>
</dbReference>
<dbReference type="PANTHER" id="PTHR24372:SF72">
    <property type="entry name" value="RELAXIN RECEPTOR 2"/>
    <property type="match status" value="1"/>
</dbReference>
<reference evidence="12" key="1">
    <citation type="submission" date="2025-08" db="UniProtKB">
        <authorList>
            <consortium name="Ensembl"/>
        </authorList>
    </citation>
    <scope>IDENTIFICATION</scope>
</reference>
<evidence type="ECO:0000256" key="3">
    <source>
        <dbReference type="ARBA" id="ARBA00022614"/>
    </source>
</evidence>
<keyword evidence="6 10" id="KW-1015">Disulfide bond</keyword>
<protein>
    <recommendedName>
        <fullName evidence="14">Relaxin family peptide receptor 2b</fullName>
    </recommendedName>
</protein>
<evidence type="ECO:0000256" key="2">
    <source>
        <dbReference type="ARBA" id="ARBA00022475"/>
    </source>
</evidence>
<comment type="caution">
    <text evidence="10">Lacks conserved residue(s) required for the propagation of feature annotation.</text>
</comment>
<dbReference type="GO" id="GO:0008528">
    <property type="term" value="F:G protein-coupled peptide receptor activity"/>
    <property type="evidence" value="ECO:0007669"/>
    <property type="project" value="TreeGrafter"/>
</dbReference>
<dbReference type="SUPFAM" id="SSF57424">
    <property type="entry name" value="LDL receptor-like module"/>
    <property type="match status" value="1"/>
</dbReference>
<dbReference type="SMART" id="SM00192">
    <property type="entry name" value="LDLa"/>
    <property type="match status" value="1"/>
</dbReference>